<dbReference type="InterPro" id="IPR017941">
    <property type="entry name" value="Rieske_2Fe-2S"/>
</dbReference>
<evidence type="ECO:0000256" key="1">
    <source>
        <dbReference type="ARBA" id="ARBA00022714"/>
    </source>
</evidence>
<accession>A0A6J4HGE7</accession>
<dbReference type="GO" id="GO:0051537">
    <property type="term" value="F:2 iron, 2 sulfur cluster binding"/>
    <property type="evidence" value="ECO:0007669"/>
    <property type="project" value="UniProtKB-KW"/>
</dbReference>
<comment type="cofactor">
    <cofactor evidence="5">
        <name>[2Fe-2S] cluster</name>
        <dbReference type="ChEBI" id="CHEBI:190135"/>
    </cofactor>
</comment>
<gene>
    <name evidence="8" type="ORF">AVDCRST_MAG77-487</name>
</gene>
<dbReference type="PROSITE" id="PS51296">
    <property type="entry name" value="RIESKE"/>
    <property type="match status" value="1"/>
</dbReference>
<comment type="similarity">
    <text evidence="6">Belongs to the bacterial ring-hydroxylating dioxygenase ferredoxin component family.</text>
</comment>
<dbReference type="Pfam" id="PF00355">
    <property type="entry name" value="Rieske"/>
    <property type="match status" value="1"/>
</dbReference>
<dbReference type="CDD" id="cd03467">
    <property type="entry name" value="Rieske"/>
    <property type="match status" value="1"/>
</dbReference>
<keyword evidence="2" id="KW-0479">Metal-binding</keyword>
<proteinExistence type="inferred from homology"/>
<dbReference type="EMBL" id="CADCTC010000033">
    <property type="protein sequence ID" value="CAA9221490.1"/>
    <property type="molecule type" value="Genomic_DNA"/>
</dbReference>
<sequence>MEVTYLAAAKLKDVKPGQLKGVRLRGGYEVVLANADGQLYAFEAYCPHQGWPLKWGAVDRGGLICALHVWRFDLETGALLDPPMGDCLKTYPVRVEGEMVYVGVDAM</sequence>
<name>A0A6J4HGE7_9CHLR</name>
<dbReference type="PANTHER" id="PTHR21496:SF0">
    <property type="entry name" value="RIESKE DOMAIN-CONTAINING PROTEIN"/>
    <property type="match status" value="1"/>
</dbReference>
<evidence type="ECO:0000256" key="4">
    <source>
        <dbReference type="ARBA" id="ARBA00023014"/>
    </source>
</evidence>
<evidence type="ECO:0000256" key="6">
    <source>
        <dbReference type="ARBA" id="ARBA00038001"/>
    </source>
</evidence>
<reference evidence="8" key="1">
    <citation type="submission" date="2020-02" db="EMBL/GenBank/DDBJ databases">
        <authorList>
            <person name="Meier V. D."/>
        </authorList>
    </citation>
    <scope>NUCLEOTIDE SEQUENCE</scope>
    <source>
        <strain evidence="8">AVDCRST_MAG77</strain>
    </source>
</reference>
<dbReference type="InterPro" id="IPR036922">
    <property type="entry name" value="Rieske_2Fe-2S_sf"/>
</dbReference>
<dbReference type="AlphaFoldDB" id="A0A6J4HGE7"/>
<organism evidence="8">
    <name type="scientific">uncultured Chloroflexota bacterium</name>
    <dbReference type="NCBI Taxonomy" id="166587"/>
    <lineage>
        <taxon>Bacteria</taxon>
        <taxon>Bacillati</taxon>
        <taxon>Chloroflexota</taxon>
        <taxon>environmental samples</taxon>
    </lineage>
</organism>
<dbReference type="GO" id="GO:0016705">
    <property type="term" value="F:oxidoreductase activity, acting on paired donors, with incorporation or reduction of molecular oxygen"/>
    <property type="evidence" value="ECO:0007669"/>
    <property type="project" value="UniProtKB-ARBA"/>
</dbReference>
<keyword evidence="4" id="KW-0411">Iron-sulfur</keyword>
<dbReference type="GO" id="GO:0004497">
    <property type="term" value="F:monooxygenase activity"/>
    <property type="evidence" value="ECO:0007669"/>
    <property type="project" value="UniProtKB-ARBA"/>
</dbReference>
<dbReference type="Gene3D" id="2.102.10.10">
    <property type="entry name" value="Rieske [2Fe-2S] iron-sulphur domain"/>
    <property type="match status" value="1"/>
</dbReference>
<evidence type="ECO:0000256" key="3">
    <source>
        <dbReference type="ARBA" id="ARBA00023004"/>
    </source>
</evidence>
<evidence type="ECO:0000256" key="5">
    <source>
        <dbReference type="ARBA" id="ARBA00034078"/>
    </source>
</evidence>
<keyword evidence="3" id="KW-0408">Iron</keyword>
<protein>
    <submittedName>
        <fullName evidence="8">Ferredoxin, 2Fe-2S</fullName>
    </submittedName>
</protein>
<dbReference type="SUPFAM" id="SSF50022">
    <property type="entry name" value="ISP domain"/>
    <property type="match status" value="1"/>
</dbReference>
<keyword evidence="1" id="KW-0001">2Fe-2S</keyword>
<dbReference type="PANTHER" id="PTHR21496">
    <property type="entry name" value="FERREDOXIN-RELATED"/>
    <property type="match status" value="1"/>
</dbReference>
<evidence type="ECO:0000256" key="2">
    <source>
        <dbReference type="ARBA" id="ARBA00022723"/>
    </source>
</evidence>
<dbReference type="GO" id="GO:0046872">
    <property type="term" value="F:metal ion binding"/>
    <property type="evidence" value="ECO:0007669"/>
    <property type="project" value="UniProtKB-KW"/>
</dbReference>
<feature type="domain" description="Rieske" evidence="7">
    <location>
        <begin position="6"/>
        <end position="102"/>
    </location>
</feature>
<evidence type="ECO:0000313" key="8">
    <source>
        <dbReference type="EMBL" id="CAA9221490.1"/>
    </source>
</evidence>
<evidence type="ECO:0000259" key="7">
    <source>
        <dbReference type="PROSITE" id="PS51296"/>
    </source>
</evidence>